<reference evidence="2" key="1">
    <citation type="journal article" date="2011" name="PLoS Biol.">
        <title>Gene gain and loss during evolution of obligate parasitism in the white rust pathogen of Arabidopsis thaliana.</title>
        <authorList>
            <person name="Kemen E."/>
            <person name="Gardiner A."/>
            <person name="Schultz-Larsen T."/>
            <person name="Kemen A.C."/>
            <person name="Balmuth A.L."/>
            <person name="Robert-Seilaniantz A."/>
            <person name="Bailey K."/>
            <person name="Holub E."/>
            <person name="Studholme D.J."/>
            <person name="Maclean D."/>
            <person name="Jones J.D."/>
        </authorList>
    </citation>
    <scope>NUCLEOTIDE SEQUENCE</scope>
</reference>
<dbReference type="PANTHER" id="PTHR12436:SF3">
    <property type="entry name" value="GERMINAL-CENTER ASSOCIATED NUCLEAR PROTEIN"/>
    <property type="match status" value="1"/>
</dbReference>
<organism evidence="2">
    <name type="scientific">Albugo laibachii Nc14</name>
    <dbReference type="NCBI Taxonomy" id="890382"/>
    <lineage>
        <taxon>Eukaryota</taxon>
        <taxon>Sar</taxon>
        <taxon>Stramenopiles</taxon>
        <taxon>Oomycota</taxon>
        <taxon>Peronosporomycetes</taxon>
        <taxon>Albuginales</taxon>
        <taxon>Albuginaceae</taxon>
        <taxon>Albugo</taxon>
    </lineage>
</organism>
<accession>F0W8Y1</accession>
<name>F0W8Y1_9STRA</name>
<dbReference type="HOGENOM" id="CLU_036727_0_0_1"/>
<protein>
    <submittedName>
        <fullName evidence="2">SAC/GANP domaincontaining protein putative</fullName>
    </submittedName>
</protein>
<dbReference type="Pfam" id="PF03399">
    <property type="entry name" value="SAC3_GANP"/>
    <property type="match status" value="1"/>
</dbReference>
<dbReference type="GO" id="GO:0006406">
    <property type="term" value="P:mRNA export from nucleus"/>
    <property type="evidence" value="ECO:0007669"/>
    <property type="project" value="TreeGrafter"/>
</dbReference>
<dbReference type="InterPro" id="IPR005062">
    <property type="entry name" value="SAC3/GANP/THP3_conserved"/>
</dbReference>
<reference evidence="2" key="2">
    <citation type="submission" date="2011-02" db="EMBL/GenBank/DDBJ databases">
        <authorList>
            <person name="MacLean D."/>
        </authorList>
    </citation>
    <scope>NUCLEOTIDE SEQUENCE</scope>
</reference>
<feature type="domain" description="SAC3/GANP/THP3 conserved" evidence="1">
    <location>
        <begin position="25"/>
        <end position="324"/>
    </location>
</feature>
<dbReference type="EMBL" id="FR824082">
    <property type="protein sequence ID" value="CCA17592.1"/>
    <property type="molecule type" value="Genomic_DNA"/>
</dbReference>
<dbReference type="InterPro" id="IPR045107">
    <property type="entry name" value="SAC3/GANP/THP3"/>
</dbReference>
<dbReference type="GO" id="GO:0070390">
    <property type="term" value="C:transcription export complex 2"/>
    <property type="evidence" value="ECO:0007669"/>
    <property type="project" value="TreeGrafter"/>
</dbReference>
<dbReference type="Gene3D" id="1.25.40.990">
    <property type="match status" value="1"/>
</dbReference>
<dbReference type="GO" id="GO:0005737">
    <property type="term" value="C:cytoplasm"/>
    <property type="evidence" value="ECO:0007669"/>
    <property type="project" value="TreeGrafter"/>
</dbReference>
<gene>
    <name evidence="2" type="primary">AlNc14C37G3256</name>
    <name evidence="2" type="ORF">ALNC14_037350</name>
</gene>
<sequence length="363" mass="42343">MQEENARKNGVYRYEQSIRGTCLKMCPEAEYIARKRDNQLSRFEKITKSDGEIQYVALKAYRRPAAGRTDILLHELRPPPILLDTLRHLFSKILQWQNGGFDAPFPRNIIMEDTFLSLYNFIHDRIRSVRQDFTIQRITDTAYTTAMERIIRFYILSSLVANAILTEKYHSEWSETLHQEQLASALYTLSPLYLTSSTAHAHMAEMLAYRILLHIDNAQAVSTFLVSLPTQTLSWPPIFKALRLFTSFQRDDYVLYGKLVSQSTLLERALLLKHSVKVFQRAFQIMSKAYNKQSIPIHQVLEFLHVLDQETLHHICHSLNIKVSTSIHFEIVTQYRESREAIKSHAKYCTWKLENSAEMIVKT</sequence>
<proteinExistence type="predicted"/>
<evidence type="ECO:0000259" key="1">
    <source>
        <dbReference type="Pfam" id="PF03399"/>
    </source>
</evidence>
<dbReference type="PANTHER" id="PTHR12436">
    <property type="entry name" value="80 KDA MCM3-ASSOCIATED PROTEIN"/>
    <property type="match status" value="1"/>
</dbReference>
<dbReference type="AlphaFoldDB" id="F0W8Y1"/>
<evidence type="ECO:0000313" key="2">
    <source>
        <dbReference type="EMBL" id="CCA17592.1"/>
    </source>
</evidence>